<reference evidence="2" key="1">
    <citation type="submission" date="2022-04" db="EMBL/GenBank/DDBJ databases">
        <title>Diverse halophilic archaea isolated from saline environments.</title>
        <authorList>
            <person name="Cui H.-L."/>
        </authorList>
    </citation>
    <scope>NUCLEOTIDE SEQUENCE</scope>
    <source>
        <strain evidence="2">XZYJT40</strain>
    </source>
</reference>
<sequence>MEGINEDEITFVNNFDCNDCGEEITLLQLKGKYMTVKSMAVPALSGAGLGSIGSGIAVFGTAFSGTIPFAAVGALAGATGVYVMGDTKDTLQCPECEADLEFKNGDHPQ</sequence>
<dbReference type="EMBL" id="CP096658">
    <property type="protein sequence ID" value="UPV99957.1"/>
    <property type="molecule type" value="Genomic_DNA"/>
</dbReference>
<protein>
    <submittedName>
        <fullName evidence="2">Uncharacterized protein</fullName>
    </submittedName>
</protein>
<organism evidence="2 3">
    <name type="scientific">Halorussus gelatinilyticus</name>
    <dbReference type="NCBI Taxonomy" id="2937524"/>
    <lineage>
        <taxon>Archaea</taxon>
        <taxon>Methanobacteriati</taxon>
        <taxon>Methanobacteriota</taxon>
        <taxon>Stenosarchaea group</taxon>
        <taxon>Halobacteria</taxon>
        <taxon>Halobacteriales</taxon>
        <taxon>Haladaptataceae</taxon>
        <taxon>Halorussus</taxon>
    </lineage>
</organism>
<dbReference type="AlphaFoldDB" id="A0A8U0IGE9"/>
<accession>A0A8U0IGE9</accession>
<keyword evidence="1" id="KW-0812">Transmembrane</keyword>
<keyword evidence="1" id="KW-0472">Membrane</keyword>
<dbReference type="RefSeq" id="WP_248654395.1">
    <property type="nucleotide sequence ID" value="NZ_CP096658.1"/>
</dbReference>
<evidence type="ECO:0000313" key="2">
    <source>
        <dbReference type="EMBL" id="UPV99957.1"/>
    </source>
</evidence>
<name>A0A8U0IGE9_9EURY</name>
<dbReference type="Proteomes" id="UP000830434">
    <property type="component" value="Chromosome"/>
</dbReference>
<evidence type="ECO:0000256" key="1">
    <source>
        <dbReference type="SAM" id="Phobius"/>
    </source>
</evidence>
<dbReference type="GeneID" id="72191339"/>
<proteinExistence type="predicted"/>
<keyword evidence="3" id="KW-1185">Reference proteome</keyword>
<feature type="transmembrane region" description="Helical" evidence="1">
    <location>
        <begin position="39"/>
        <end position="60"/>
    </location>
</feature>
<keyword evidence="1" id="KW-1133">Transmembrane helix</keyword>
<gene>
    <name evidence="2" type="ORF">M0R88_15750</name>
</gene>
<feature type="transmembrane region" description="Helical" evidence="1">
    <location>
        <begin position="66"/>
        <end position="85"/>
    </location>
</feature>
<dbReference type="KEGG" id="haxz:M0R88_15750"/>
<evidence type="ECO:0000313" key="3">
    <source>
        <dbReference type="Proteomes" id="UP000830434"/>
    </source>
</evidence>